<feature type="compositionally biased region" description="Basic and acidic residues" evidence="1">
    <location>
        <begin position="24"/>
        <end position="37"/>
    </location>
</feature>
<dbReference type="STRING" id="106549.A0A540K2Q0"/>
<gene>
    <name evidence="2" type="ORF">C1H46_045901</name>
</gene>
<keyword evidence="3" id="KW-1185">Reference proteome</keyword>
<dbReference type="EMBL" id="VIEB01019110">
    <property type="protein sequence ID" value="TQD68566.1"/>
    <property type="molecule type" value="Genomic_DNA"/>
</dbReference>
<name>A0A540K2Q0_MALBA</name>
<accession>A0A540K2Q0</accession>
<organism evidence="2 3">
    <name type="scientific">Malus baccata</name>
    <name type="common">Siberian crab apple</name>
    <name type="synonym">Pyrus baccata</name>
    <dbReference type="NCBI Taxonomy" id="106549"/>
    <lineage>
        <taxon>Eukaryota</taxon>
        <taxon>Viridiplantae</taxon>
        <taxon>Streptophyta</taxon>
        <taxon>Embryophyta</taxon>
        <taxon>Tracheophyta</taxon>
        <taxon>Spermatophyta</taxon>
        <taxon>Magnoliopsida</taxon>
        <taxon>eudicotyledons</taxon>
        <taxon>Gunneridae</taxon>
        <taxon>Pentapetalae</taxon>
        <taxon>rosids</taxon>
        <taxon>fabids</taxon>
        <taxon>Rosales</taxon>
        <taxon>Rosaceae</taxon>
        <taxon>Amygdaloideae</taxon>
        <taxon>Maleae</taxon>
        <taxon>Malus</taxon>
    </lineage>
</organism>
<sequence>MSKALQMLTKKELHLPAPTNPPFIDEKTMELNDHGDDQCYPLNADGASSVASVSRSSFYPR</sequence>
<reference evidence="2 3" key="1">
    <citation type="journal article" date="2019" name="G3 (Bethesda)">
        <title>Sequencing of a Wild Apple (Malus baccata) Genome Unravels the Differences Between Cultivated and Wild Apple Species Regarding Disease Resistance and Cold Tolerance.</title>
        <authorList>
            <person name="Chen X."/>
        </authorList>
    </citation>
    <scope>NUCLEOTIDE SEQUENCE [LARGE SCALE GENOMIC DNA]</scope>
    <source>
        <strain evidence="3">cv. Shandingzi</strain>
        <tissue evidence="2">Leaves</tissue>
    </source>
</reference>
<evidence type="ECO:0000313" key="2">
    <source>
        <dbReference type="EMBL" id="TQD68566.1"/>
    </source>
</evidence>
<feature type="region of interest" description="Disordered" evidence="1">
    <location>
        <begin position="1"/>
        <end position="43"/>
    </location>
</feature>
<proteinExistence type="predicted"/>
<evidence type="ECO:0000256" key="1">
    <source>
        <dbReference type="SAM" id="MobiDB-lite"/>
    </source>
</evidence>
<protein>
    <submittedName>
        <fullName evidence="2">Uncharacterized protein</fullName>
    </submittedName>
</protein>
<dbReference type="Proteomes" id="UP000315295">
    <property type="component" value="Unassembled WGS sequence"/>
</dbReference>
<dbReference type="AlphaFoldDB" id="A0A540K2Q0"/>
<evidence type="ECO:0000313" key="3">
    <source>
        <dbReference type="Proteomes" id="UP000315295"/>
    </source>
</evidence>
<comment type="caution">
    <text evidence="2">The sequence shown here is derived from an EMBL/GenBank/DDBJ whole genome shotgun (WGS) entry which is preliminary data.</text>
</comment>